<evidence type="ECO:0000256" key="7">
    <source>
        <dbReference type="ARBA" id="ARBA00022777"/>
    </source>
</evidence>
<accession>A0A2W1P674</accession>
<dbReference type="GO" id="GO:0009423">
    <property type="term" value="P:chorismate biosynthetic process"/>
    <property type="evidence" value="ECO:0007669"/>
    <property type="project" value="UniProtKB-UniRule"/>
</dbReference>
<dbReference type="PANTHER" id="PTHR21087">
    <property type="entry name" value="SHIKIMATE KINASE"/>
    <property type="match status" value="1"/>
</dbReference>
<dbReference type="GO" id="GO:0004765">
    <property type="term" value="F:shikimate kinase activity"/>
    <property type="evidence" value="ECO:0007669"/>
    <property type="project" value="UniProtKB-UniRule"/>
</dbReference>
<keyword evidence="4 11" id="KW-0028">Amino-acid biosynthesis</keyword>
<dbReference type="PRINTS" id="PR01100">
    <property type="entry name" value="SHIKIMTKNASE"/>
</dbReference>
<evidence type="ECO:0000256" key="9">
    <source>
        <dbReference type="ARBA" id="ARBA00023141"/>
    </source>
</evidence>
<keyword evidence="7 11" id="KW-0418">Kinase</keyword>
<dbReference type="EMBL" id="NHRJ02000001">
    <property type="protein sequence ID" value="PZE22568.1"/>
    <property type="molecule type" value="Genomic_DNA"/>
</dbReference>
<feature type="binding site" evidence="11">
    <location>
        <position position="119"/>
    </location>
    <ligand>
        <name>ATP</name>
        <dbReference type="ChEBI" id="CHEBI:30616"/>
    </ligand>
</feature>
<evidence type="ECO:0000256" key="2">
    <source>
        <dbReference type="ARBA" id="ARBA00006997"/>
    </source>
</evidence>
<comment type="pathway">
    <text evidence="1 11">Metabolic intermediate biosynthesis; chorismate biosynthesis; chorismate from D-erythrose 4-phosphate and phosphoenolpyruvate: step 5/7.</text>
</comment>
<dbReference type="PANTHER" id="PTHR21087:SF16">
    <property type="entry name" value="SHIKIMATE KINASE 1, CHLOROPLASTIC"/>
    <property type="match status" value="1"/>
</dbReference>
<evidence type="ECO:0000313" key="13">
    <source>
        <dbReference type="Proteomes" id="UP000214746"/>
    </source>
</evidence>
<comment type="caution">
    <text evidence="12">The sequence shown here is derived from an EMBL/GenBank/DDBJ whole genome shotgun (WGS) entry which is preliminary data.</text>
</comment>
<keyword evidence="8 11" id="KW-0067">ATP-binding</keyword>
<keyword evidence="6 11" id="KW-0547">Nucleotide-binding</keyword>
<protein>
    <recommendedName>
        <fullName evidence="3 11">Shikimate kinase</fullName>
        <shortName evidence="11">SK</shortName>
        <ecNumber evidence="3 11">2.7.1.71</ecNumber>
    </recommendedName>
</protein>
<dbReference type="SUPFAM" id="SSF52540">
    <property type="entry name" value="P-loop containing nucleoside triphosphate hydrolases"/>
    <property type="match status" value="1"/>
</dbReference>
<dbReference type="OrthoDB" id="9800332at2"/>
<evidence type="ECO:0000256" key="8">
    <source>
        <dbReference type="ARBA" id="ARBA00022840"/>
    </source>
</evidence>
<comment type="cofactor">
    <cofactor evidence="11">
        <name>Mg(2+)</name>
        <dbReference type="ChEBI" id="CHEBI:18420"/>
    </cofactor>
    <text evidence="11">Binds 1 Mg(2+) ion per subunit.</text>
</comment>
<evidence type="ECO:0000256" key="6">
    <source>
        <dbReference type="ARBA" id="ARBA00022741"/>
    </source>
</evidence>
<dbReference type="GO" id="GO:0005524">
    <property type="term" value="F:ATP binding"/>
    <property type="evidence" value="ECO:0007669"/>
    <property type="project" value="UniProtKB-UniRule"/>
</dbReference>
<name>A0A2W1P674_PAEXE</name>
<reference evidence="12" key="1">
    <citation type="submission" date="2018-06" db="EMBL/GenBank/DDBJ databases">
        <title>Paenibacillus xerothermodurans sp. nov. an extremely dry heat resistant spore forming bacterium isolated from the soil of Cape Canaveral, Florida.</title>
        <authorList>
            <person name="Seuylemezian A."/>
            <person name="Kaur N."/>
            <person name="Patil P."/>
            <person name="Patil P."/>
            <person name="Mayilraj S."/>
            <person name="Vaishampayan P."/>
        </authorList>
    </citation>
    <scope>NUCLEOTIDE SEQUENCE [LARGE SCALE GENOMIC DNA]</scope>
    <source>
        <strain evidence="12">ATCC 27380</strain>
    </source>
</reference>
<keyword evidence="11" id="KW-0460">Magnesium</keyword>
<dbReference type="UniPathway" id="UPA00053">
    <property type="reaction ID" value="UER00088"/>
</dbReference>
<feature type="binding site" evidence="11">
    <location>
        <position position="35"/>
    </location>
    <ligand>
        <name>substrate</name>
    </ligand>
</feature>
<dbReference type="GO" id="GO:0000287">
    <property type="term" value="F:magnesium ion binding"/>
    <property type="evidence" value="ECO:0007669"/>
    <property type="project" value="UniProtKB-UniRule"/>
</dbReference>
<dbReference type="HAMAP" id="MF_00109">
    <property type="entry name" value="Shikimate_kinase"/>
    <property type="match status" value="1"/>
</dbReference>
<dbReference type="CDD" id="cd00464">
    <property type="entry name" value="SK"/>
    <property type="match status" value="1"/>
</dbReference>
<evidence type="ECO:0000256" key="10">
    <source>
        <dbReference type="ARBA" id="ARBA00048567"/>
    </source>
</evidence>
<dbReference type="InterPro" id="IPR027417">
    <property type="entry name" value="P-loop_NTPase"/>
</dbReference>
<dbReference type="GO" id="GO:0008652">
    <property type="term" value="P:amino acid biosynthetic process"/>
    <property type="evidence" value="ECO:0007669"/>
    <property type="project" value="UniProtKB-KW"/>
</dbReference>
<feature type="binding site" evidence="11">
    <location>
        <begin position="13"/>
        <end position="18"/>
    </location>
    <ligand>
        <name>ATP</name>
        <dbReference type="ChEBI" id="CHEBI:30616"/>
    </ligand>
</feature>
<dbReference type="InterPro" id="IPR000623">
    <property type="entry name" value="Shikimate_kinase/TSH1"/>
</dbReference>
<comment type="function">
    <text evidence="11">Catalyzes the specific phosphorylation of the 3-hydroxyl group of shikimic acid using ATP as a cosubstrate.</text>
</comment>
<dbReference type="Gene3D" id="3.40.50.300">
    <property type="entry name" value="P-loop containing nucleotide triphosphate hydrolases"/>
    <property type="match status" value="1"/>
</dbReference>
<keyword evidence="13" id="KW-1185">Reference proteome</keyword>
<comment type="subcellular location">
    <subcellularLocation>
        <location evidence="11">Cytoplasm</location>
    </subcellularLocation>
</comment>
<dbReference type="InterPro" id="IPR023000">
    <property type="entry name" value="Shikimate_kinase_CS"/>
</dbReference>
<dbReference type="Pfam" id="PF01202">
    <property type="entry name" value="SKI"/>
    <property type="match status" value="1"/>
</dbReference>
<proteinExistence type="inferred from homology"/>
<evidence type="ECO:0000256" key="4">
    <source>
        <dbReference type="ARBA" id="ARBA00022605"/>
    </source>
</evidence>
<gene>
    <name evidence="11" type="primary">aroK</name>
    <name evidence="12" type="ORF">CBW46_001955</name>
</gene>
<keyword evidence="5 11" id="KW-0808">Transferase</keyword>
<comment type="subunit">
    <text evidence="11">Monomer.</text>
</comment>
<dbReference type="AlphaFoldDB" id="A0A2W1P674"/>
<evidence type="ECO:0000256" key="5">
    <source>
        <dbReference type="ARBA" id="ARBA00022679"/>
    </source>
</evidence>
<feature type="binding site" evidence="11">
    <location>
        <position position="17"/>
    </location>
    <ligand>
        <name>Mg(2+)</name>
        <dbReference type="ChEBI" id="CHEBI:18420"/>
    </ligand>
</feature>
<comment type="similarity">
    <text evidence="2 11">Belongs to the shikimate kinase family.</text>
</comment>
<dbReference type="InterPro" id="IPR031322">
    <property type="entry name" value="Shikimate/glucono_kinase"/>
</dbReference>
<evidence type="ECO:0000256" key="3">
    <source>
        <dbReference type="ARBA" id="ARBA00012154"/>
    </source>
</evidence>
<comment type="caution">
    <text evidence="11">Lacks conserved residue(s) required for the propagation of feature annotation.</text>
</comment>
<keyword evidence="9 11" id="KW-0057">Aromatic amino acid biosynthesis</keyword>
<evidence type="ECO:0000256" key="1">
    <source>
        <dbReference type="ARBA" id="ARBA00004842"/>
    </source>
</evidence>
<dbReference type="Proteomes" id="UP000214746">
    <property type="component" value="Unassembled WGS sequence"/>
</dbReference>
<dbReference type="EC" id="2.7.1.71" evidence="3 11"/>
<keyword evidence="11" id="KW-0963">Cytoplasm</keyword>
<dbReference type="GO" id="GO:0009073">
    <property type="term" value="P:aromatic amino acid family biosynthetic process"/>
    <property type="evidence" value="ECO:0007669"/>
    <property type="project" value="UniProtKB-KW"/>
</dbReference>
<keyword evidence="11" id="KW-0479">Metal-binding</keyword>
<sequence length="166" mass="18277">MAMQNVVLIGFAGSGKSTVGRALSERLGWRFVDTDQQIEAEQCTTISEIFKLQGEAAFRALESEMIERTLADNGQVISTGGGAVLAERDRICMKTRGFVIALTASLETIISRVSLDENRPLVQGNVEEKVKALMQRRKHAYDFADLTIDTTGLTVKEIVDRVEQAL</sequence>
<organism evidence="12 13">
    <name type="scientific">Paenibacillus xerothermodurans</name>
    <dbReference type="NCBI Taxonomy" id="1977292"/>
    <lineage>
        <taxon>Bacteria</taxon>
        <taxon>Bacillati</taxon>
        <taxon>Bacillota</taxon>
        <taxon>Bacilli</taxon>
        <taxon>Bacillales</taxon>
        <taxon>Paenibacillaceae</taxon>
        <taxon>Paenibacillus</taxon>
    </lineage>
</organism>
<feature type="binding site" evidence="11">
    <location>
        <position position="59"/>
    </location>
    <ligand>
        <name>substrate</name>
    </ligand>
</feature>
<dbReference type="GO" id="GO:0005829">
    <property type="term" value="C:cytosol"/>
    <property type="evidence" value="ECO:0007669"/>
    <property type="project" value="TreeGrafter"/>
</dbReference>
<evidence type="ECO:0000256" key="11">
    <source>
        <dbReference type="HAMAP-Rule" id="MF_00109"/>
    </source>
</evidence>
<dbReference type="PROSITE" id="PS01128">
    <property type="entry name" value="SHIKIMATE_KINASE"/>
    <property type="match status" value="1"/>
</dbReference>
<evidence type="ECO:0000313" key="12">
    <source>
        <dbReference type="EMBL" id="PZE22568.1"/>
    </source>
</evidence>
<comment type="catalytic activity">
    <reaction evidence="10 11">
        <text>shikimate + ATP = 3-phosphoshikimate + ADP + H(+)</text>
        <dbReference type="Rhea" id="RHEA:13121"/>
        <dbReference type="ChEBI" id="CHEBI:15378"/>
        <dbReference type="ChEBI" id="CHEBI:30616"/>
        <dbReference type="ChEBI" id="CHEBI:36208"/>
        <dbReference type="ChEBI" id="CHEBI:145989"/>
        <dbReference type="ChEBI" id="CHEBI:456216"/>
        <dbReference type="EC" id="2.7.1.71"/>
    </reaction>
</comment>
<feature type="binding site" evidence="11">
    <location>
        <position position="81"/>
    </location>
    <ligand>
        <name>substrate</name>
    </ligand>
</feature>
<feature type="binding site" evidence="11">
    <location>
        <position position="137"/>
    </location>
    <ligand>
        <name>substrate</name>
    </ligand>
</feature>